<comment type="caution">
    <text evidence="1">The sequence shown here is derived from an EMBL/GenBank/DDBJ whole genome shotgun (WGS) entry which is preliminary data.</text>
</comment>
<sequence length="59" mass="6608">IMIRKTTTFAELLAACPYIKIKRKLGSSIQVAAWLEARLAEKGIQLSVIKVPQRPTVEK</sequence>
<organism evidence="1">
    <name type="scientific">marine sediment metagenome</name>
    <dbReference type="NCBI Taxonomy" id="412755"/>
    <lineage>
        <taxon>unclassified sequences</taxon>
        <taxon>metagenomes</taxon>
        <taxon>ecological metagenomes</taxon>
    </lineage>
</organism>
<dbReference type="EMBL" id="LAZR01035260">
    <property type="protein sequence ID" value="KKL27991.1"/>
    <property type="molecule type" value="Genomic_DNA"/>
</dbReference>
<evidence type="ECO:0000313" key="3">
    <source>
        <dbReference type="EMBL" id="KKL61070.1"/>
    </source>
</evidence>
<proteinExistence type="predicted"/>
<dbReference type="AlphaFoldDB" id="A0A0F9BMW9"/>
<evidence type="ECO:0000313" key="1">
    <source>
        <dbReference type="EMBL" id="KKK91944.1"/>
    </source>
</evidence>
<dbReference type="EMBL" id="LAZR01028931">
    <property type="protein sequence ID" value="KKL61070.1"/>
    <property type="molecule type" value="Genomic_DNA"/>
</dbReference>
<name>A0A0F9BMW9_9ZZZZ</name>
<evidence type="ECO:0000313" key="2">
    <source>
        <dbReference type="EMBL" id="KKL27991.1"/>
    </source>
</evidence>
<reference evidence="1" key="1">
    <citation type="journal article" date="2015" name="Nature">
        <title>Complex archaea that bridge the gap between prokaryotes and eukaryotes.</title>
        <authorList>
            <person name="Spang A."/>
            <person name="Saw J.H."/>
            <person name="Jorgensen S.L."/>
            <person name="Zaremba-Niedzwiedzka K."/>
            <person name="Martijn J."/>
            <person name="Lind A.E."/>
            <person name="van Eijk R."/>
            <person name="Schleper C."/>
            <person name="Guy L."/>
            <person name="Ettema T.J."/>
        </authorList>
    </citation>
    <scope>NUCLEOTIDE SEQUENCE</scope>
</reference>
<feature type="non-terminal residue" evidence="1">
    <location>
        <position position="1"/>
    </location>
</feature>
<gene>
    <name evidence="3" type="ORF">LCGC14_2198970</name>
    <name evidence="2" type="ORF">LCGC14_2379650</name>
    <name evidence="1" type="ORF">LCGC14_2707890</name>
</gene>
<protein>
    <submittedName>
        <fullName evidence="1">Uncharacterized protein</fullName>
    </submittedName>
</protein>
<dbReference type="EMBL" id="LAZR01048431">
    <property type="protein sequence ID" value="KKK91944.1"/>
    <property type="molecule type" value="Genomic_DNA"/>
</dbReference>
<accession>A0A0F9BMW9</accession>